<evidence type="ECO:0000313" key="7">
    <source>
        <dbReference type="Proteomes" id="UP000224006"/>
    </source>
</evidence>
<dbReference type="GO" id="GO:0051301">
    <property type="term" value="P:cell division"/>
    <property type="evidence" value="ECO:0007669"/>
    <property type="project" value="UniProtKB-UniRule"/>
</dbReference>
<dbReference type="GO" id="GO:0016301">
    <property type="term" value="F:kinase activity"/>
    <property type="evidence" value="ECO:0007669"/>
    <property type="project" value="UniProtKB-KW"/>
</dbReference>
<feature type="compositionally biased region" description="Low complexity" evidence="5">
    <location>
        <begin position="83"/>
        <end position="116"/>
    </location>
</feature>
<dbReference type="VEuPathDB" id="ToxoDB:BESB_040390"/>
<dbReference type="Pfam" id="PF01111">
    <property type="entry name" value="CKS"/>
    <property type="match status" value="1"/>
</dbReference>
<feature type="compositionally biased region" description="Polar residues" evidence="5">
    <location>
        <begin position="1"/>
        <end position="11"/>
    </location>
</feature>
<dbReference type="RefSeq" id="XP_029221590.1">
    <property type="nucleotide sequence ID" value="XM_029362625.1"/>
</dbReference>
<dbReference type="GeneID" id="40309020"/>
<dbReference type="Gene3D" id="3.30.170.10">
    <property type="entry name" value="Cyclin-dependent kinase, regulatory subunit"/>
    <property type="match status" value="1"/>
</dbReference>
<feature type="region of interest" description="Disordered" evidence="5">
    <location>
        <begin position="180"/>
        <end position="237"/>
    </location>
</feature>
<feature type="compositionally biased region" description="Basic and acidic residues" evidence="5">
    <location>
        <begin position="195"/>
        <end position="206"/>
    </location>
</feature>
<comment type="caution">
    <text evidence="6">The sequence shown here is derived from an EMBL/GenBank/DDBJ whole genome shotgun (WGS) entry which is preliminary data.</text>
</comment>
<keyword evidence="2 4" id="KW-0132">Cell division</keyword>
<name>A0A2A9MMD8_BESBE</name>
<evidence type="ECO:0000256" key="4">
    <source>
        <dbReference type="RuleBase" id="RU311113"/>
    </source>
</evidence>
<comment type="similarity">
    <text evidence="1 4">Belongs to the CKS family.</text>
</comment>
<evidence type="ECO:0000256" key="1">
    <source>
        <dbReference type="ARBA" id="ARBA00007782"/>
    </source>
</evidence>
<feature type="region of interest" description="Disordered" evidence="5">
    <location>
        <begin position="69"/>
        <end position="116"/>
    </location>
</feature>
<dbReference type="SUPFAM" id="SSF55637">
    <property type="entry name" value="Cell cycle regulatory proteins"/>
    <property type="match status" value="1"/>
</dbReference>
<dbReference type="PANTHER" id="PTHR23415">
    <property type="entry name" value="CYCLIN-DEPENDENT KINASES REGULATORY SUBUNIT/60S RIBOSOME SUBUNIT BIOGENESIS PROTEIN NIP7"/>
    <property type="match status" value="1"/>
</dbReference>
<dbReference type="Proteomes" id="UP000224006">
    <property type="component" value="Chromosome II"/>
</dbReference>
<protein>
    <recommendedName>
        <fullName evidence="4">Cyclin-dependent kinases regulatory subunit</fullName>
    </recommendedName>
</protein>
<feature type="region of interest" description="Disordered" evidence="5">
    <location>
        <begin position="1"/>
        <end position="57"/>
    </location>
</feature>
<dbReference type="GO" id="GO:0016538">
    <property type="term" value="F:cyclin-dependent protein serine/threonine kinase regulator activity"/>
    <property type="evidence" value="ECO:0007669"/>
    <property type="project" value="InterPro"/>
</dbReference>
<sequence>MHENVQNSLSSARDEWRSKRQREEANEKDAEAPCAVEGSALLPGRERKKFHVSRKESEGDRALNILNGFRFPPHAEQVNTRRSLSPSVLTSSSPTSTFPSSSLFAHDMPASSPSSVSLLSREVSASSPPFSCSLCEPPHFHFQSGSAPAFDVFPPTTRPRSAEAGGESCFARSDESCWDSLKEQQAQAELEEDEAGRLGGEHHGGSEDDSEEEGRGDAKLGAKETDNQRETERDTDEETLFEFDEDDPWLLLYEYRRHDAEECPASAAGALGVPETNVILAEAELSAALKEAVTDTMAKRILYSDKYQDSAYEYRAVTLPLQHPFLSRGVAPLGETIRRERRCMSEEVWRALGIRMSCGWDHRGWSAYEPNVLFFARPKTTDPATGIPSPAAAFAARRHDCIRNALVREMARGMKLAATAVQSARLAKQDCHLMRHADEEESEVPCFTQLPQGYRGWTADYVEAFPTATFYAFI</sequence>
<keyword evidence="6" id="KW-0418">Kinase</keyword>
<dbReference type="AlphaFoldDB" id="A0A2A9MMD8"/>
<proteinExistence type="inferred from homology"/>
<evidence type="ECO:0000256" key="3">
    <source>
        <dbReference type="ARBA" id="ARBA00023306"/>
    </source>
</evidence>
<comment type="function">
    <text evidence="4">Binds to the catalytic subunit of the cyclin dependent kinases and is essential for their biological function.</text>
</comment>
<dbReference type="KEGG" id="bbes:BESB_040390"/>
<feature type="compositionally biased region" description="Basic and acidic residues" evidence="5">
    <location>
        <begin position="213"/>
        <end position="232"/>
    </location>
</feature>
<keyword evidence="3 4" id="KW-0131">Cell cycle</keyword>
<dbReference type="InterPro" id="IPR000789">
    <property type="entry name" value="Cyclin-dep_kinase_reg-sub"/>
</dbReference>
<evidence type="ECO:0000256" key="2">
    <source>
        <dbReference type="ARBA" id="ARBA00022618"/>
    </source>
</evidence>
<dbReference type="SMART" id="SM01084">
    <property type="entry name" value="CKS"/>
    <property type="match status" value="1"/>
</dbReference>
<accession>A0A2A9MMD8</accession>
<dbReference type="InterPro" id="IPR036858">
    <property type="entry name" value="Cyclin-dep_kinase_reg-sub_sf"/>
</dbReference>
<dbReference type="EMBL" id="NWUJ01000002">
    <property type="protein sequence ID" value="PFH37581.1"/>
    <property type="molecule type" value="Genomic_DNA"/>
</dbReference>
<evidence type="ECO:0000256" key="5">
    <source>
        <dbReference type="SAM" id="MobiDB-lite"/>
    </source>
</evidence>
<reference evidence="6 7" key="1">
    <citation type="submission" date="2017-09" db="EMBL/GenBank/DDBJ databases">
        <title>Genome sequencing of Besnoitia besnoiti strain Bb-Ger1.</title>
        <authorList>
            <person name="Schares G."/>
            <person name="Venepally P."/>
            <person name="Lorenzi H.A."/>
        </authorList>
    </citation>
    <scope>NUCLEOTIDE SEQUENCE [LARGE SCALE GENOMIC DNA]</scope>
    <source>
        <strain evidence="6 7">Bb-Ger1</strain>
    </source>
</reference>
<organism evidence="6 7">
    <name type="scientific">Besnoitia besnoiti</name>
    <name type="common">Apicomplexan protozoan</name>
    <dbReference type="NCBI Taxonomy" id="94643"/>
    <lineage>
        <taxon>Eukaryota</taxon>
        <taxon>Sar</taxon>
        <taxon>Alveolata</taxon>
        <taxon>Apicomplexa</taxon>
        <taxon>Conoidasida</taxon>
        <taxon>Coccidia</taxon>
        <taxon>Eucoccidiorida</taxon>
        <taxon>Eimeriorina</taxon>
        <taxon>Sarcocystidae</taxon>
        <taxon>Besnoitia</taxon>
    </lineage>
</organism>
<gene>
    <name evidence="6" type="ORF">BESB_040390</name>
</gene>
<keyword evidence="6" id="KW-0808">Transferase</keyword>
<dbReference type="OrthoDB" id="440676at2759"/>
<feature type="compositionally biased region" description="Basic and acidic residues" evidence="5">
    <location>
        <begin position="12"/>
        <end position="31"/>
    </location>
</feature>
<dbReference type="STRING" id="94643.A0A2A9MMD8"/>
<evidence type="ECO:0000313" key="6">
    <source>
        <dbReference type="EMBL" id="PFH37581.1"/>
    </source>
</evidence>
<keyword evidence="7" id="KW-1185">Reference proteome</keyword>